<keyword evidence="8" id="KW-0472">Membrane</keyword>
<dbReference type="InterPro" id="IPR023298">
    <property type="entry name" value="ATPase_P-typ_TM_dom_sf"/>
</dbReference>
<dbReference type="GO" id="GO:0140358">
    <property type="term" value="F:P-type transmembrane transporter activity"/>
    <property type="evidence" value="ECO:0007669"/>
    <property type="project" value="InterPro"/>
</dbReference>
<dbReference type="GO" id="GO:0046872">
    <property type="term" value="F:metal ion binding"/>
    <property type="evidence" value="ECO:0007669"/>
    <property type="project" value="UniProtKB-KW"/>
</dbReference>
<feature type="transmembrane region" description="Helical" evidence="8">
    <location>
        <begin position="109"/>
        <end position="131"/>
    </location>
</feature>
<comment type="subcellular location">
    <subcellularLocation>
        <location evidence="1">Membrane</location>
        <topology evidence="1">Multi-pass membrane protein</topology>
    </subcellularLocation>
</comment>
<dbReference type="GO" id="GO:0016020">
    <property type="term" value="C:membrane"/>
    <property type="evidence" value="ECO:0007669"/>
    <property type="project" value="UniProtKB-SubCell"/>
</dbReference>
<dbReference type="GO" id="GO:0019829">
    <property type="term" value="F:ATPase-coupled monoatomic cation transmembrane transporter activity"/>
    <property type="evidence" value="ECO:0007669"/>
    <property type="project" value="TreeGrafter"/>
</dbReference>
<dbReference type="AlphaFoldDB" id="A0A915K1N1"/>
<keyword evidence="8" id="KW-0812">Transmembrane</keyword>
<evidence type="ECO:0000256" key="2">
    <source>
        <dbReference type="ARBA" id="ARBA00022553"/>
    </source>
</evidence>
<dbReference type="WBParaSite" id="nRc.2.0.1.t32125-RA">
    <property type="protein sequence ID" value="nRc.2.0.1.t32125-RA"/>
    <property type="gene ID" value="nRc.2.0.1.g32125"/>
</dbReference>
<reference evidence="10" key="1">
    <citation type="submission" date="2022-11" db="UniProtKB">
        <authorList>
            <consortium name="WormBaseParasite"/>
        </authorList>
    </citation>
    <scope>IDENTIFICATION</scope>
</reference>
<dbReference type="GO" id="GO:0015203">
    <property type="term" value="F:polyamine transmembrane transporter activity"/>
    <property type="evidence" value="ECO:0007669"/>
    <property type="project" value="TreeGrafter"/>
</dbReference>
<dbReference type="GO" id="GO:0006874">
    <property type="term" value="P:intracellular calcium ion homeostasis"/>
    <property type="evidence" value="ECO:0007669"/>
    <property type="project" value="TreeGrafter"/>
</dbReference>
<dbReference type="Proteomes" id="UP000887565">
    <property type="component" value="Unplaced"/>
</dbReference>
<keyword evidence="7" id="KW-1278">Translocase</keyword>
<keyword evidence="5" id="KW-0067">ATP-binding</keyword>
<evidence type="ECO:0000313" key="10">
    <source>
        <dbReference type="WBParaSite" id="nRc.2.0.1.t32125-RA"/>
    </source>
</evidence>
<dbReference type="PANTHER" id="PTHR45630">
    <property type="entry name" value="CATION-TRANSPORTING ATPASE-RELATED"/>
    <property type="match status" value="1"/>
</dbReference>
<evidence type="ECO:0000256" key="8">
    <source>
        <dbReference type="SAM" id="Phobius"/>
    </source>
</evidence>
<keyword evidence="8" id="KW-1133">Transmembrane helix</keyword>
<feature type="transmembrane region" description="Helical" evidence="8">
    <location>
        <begin position="74"/>
        <end position="97"/>
    </location>
</feature>
<keyword evidence="9" id="KW-1185">Reference proteome</keyword>
<sequence>AAHAGISLSDAEASIASPFTSKTPDIRCVLDIIREGRAALVTSFGVFKYMASYSMTQFLSVSVLYWIGTNLADFQFLYIDLCLITVFAIFFGYTPAADFIDPKPPPTKILSISSVTSICLQLIISIIFQLFNYFLVAQQPW</sequence>
<dbReference type="OMA" id="FIDPKPP"/>
<evidence type="ECO:0000256" key="6">
    <source>
        <dbReference type="ARBA" id="ARBA00022842"/>
    </source>
</evidence>
<organism evidence="9 10">
    <name type="scientific">Romanomermis culicivorax</name>
    <name type="common">Nematode worm</name>
    <dbReference type="NCBI Taxonomy" id="13658"/>
    <lineage>
        <taxon>Eukaryota</taxon>
        <taxon>Metazoa</taxon>
        <taxon>Ecdysozoa</taxon>
        <taxon>Nematoda</taxon>
        <taxon>Enoplea</taxon>
        <taxon>Dorylaimia</taxon>
        <taxon>Mermithida</taxon>
        <taxon>Mermithoidea</taxon>
        <taxon>Mermithidae</taxon>
        <taxon>Romanomermis</taxon>
    </lineage>
</organism>
<dbReference type="GO" id="GO:0005524">
    <property type="term" value="F:ATP binding"/>
    <property type="evidence" value="ECO:0007669"/>
    <property type="project" value="UniProtKB-KW"/>
</dbReference>
<dbReference type="SUPFAM" id="SSF81665">
    <property type="entry name" value="Calcium ATPase, transmembrane domain M"/>
    <property type="match status" value="1"/>
</dbReference>
<evidence type="ECO:0000256" key="5">
    <source>
        <dbReference type="ARBA" id="ARBA00022840"/>
    </source>
</evidence>
<keyword evidence="4" id="KW-0547">Nucleotide-binding</keyword>
<dbReference type="PANTHER" id="PTHR45630:SF8">
    <property type="entry name" value="CATION-TRANSPORTING ATPASE"/>
    <property type="match status" value="1"/>
</dbReference>
<accession>A0A915K1N1</accession>
<keyword evidence="3" id="KW-0479">Metal-binding</keyword>
<evidence type="ECO:0000313" key="9">
    <source>
        <dbReference type="Proteomes" id="UP000887565"/>
    </source>
</evidence>
<keyword evidence="6" id="KW-0460">Magnesium</keyword>
<feature type="transmembrane region" description="Helical" evidence="8">
    <location>
        <begin position="46"/>
        <end position="68"/>
    </location>
</feature>
<keyword evidence="2" id="KW-0597">Phosphoprotein</keyword>
<evidence type="ECO:0000256" key="4">
    <source>
        <dbReference type="ARBA" id="ARBA00022741"/>
    </source>
</evidence>
<protein>
    <submittedName>
        <fullName evidence="10">Uncharacterized protein</fullName>
    </submittedName>
</protein>
<proteinExistence type="predicted"/>
<evidence type="ECO:0000256" key="7">
    <source>
        <dbReference type="ARBA" id="ARBA00022967"/>
    </source>
</evidence>
<name>A0A915K1N1_ROMCU</name>
<dbReference type="InterPro" id="IPR006544">
    <property type="entry name" value="P-type_TPase_V"/>
</dbReference>
<evidence type="ECO:0000256" key="1">
    <source>
        <dbReference type="ARBA" id="ARBA00004141"/>
    </source>
</evidence>
<evidence type="ECO:0000256" key="3">
    <source>
        <dbReference type="ARBA" id="ARBA00022723"/>
    </source>
</evidence>